<dbReference type="InterPro" id="IPR016047">
    <property type="entry name" value="M23ase_b-sheet_dom"/>
</dbReference>
<dbReference type="InterPro" id="IPR050570">
    <property type="entry name" value="Cell_wall_metabolism_enzyme"/>
</dbReference>
<dbReference type="PANTHER" id="PTHR21666">
    <property type="entry name" value="PEPTIDASE-RELATED"/>
    <property type="match status" value="1"/>
</dbReference>
<comment type="caution">
    <text evidence="2">The sequence shown here is derived from an EMBL/GenBank/DDBJ whole genome shotgun (WGS) entry which is preliminary data.</text>
</comment>
<gene>
    <name evidence="2" type="ORF">F8153_05005</name>
</gene>
<dbReference type="Pfam" id="PF01551">
    <property type="entry name" value="Peptidase_M23"/>
    <property type="match status" value="1"/>
</dbReference>
<dbReference type="SUPFAM" id="SSF51261">
    <property type="entry name" value="Duplicated hybrid motif"/>
    <property type="match status" value="1"/>
</dbReference>
<keyword evidence="3" id="KW-1185">Reference proteome</keyword>
<sequence length="521" mass="58863">MKKKLLIITLSLIFIALAIITINPFQTSLEDIDHIYIFNSDHTEIFFTDKSLEDFKDILAMLKGPKKADFDDTDMDYHILELRGEDKTIKYKVFADLAKEELYLVNSKSNKEYAVDWQLAKDYLSIDGLVILYPDYEPHTEVSFKDTKVGIAPSGADWNLLKANGDYYKNSYTSVASPEYFELDANDEIKLDFGRTPDLLSLEVFKGDQLIKTETIDNHNIIPIPHDGTLTYKLAVNYNEGVDQSYGTINYTFDVTMDLPPEVLIQDSTATPGGFFILKINNTEEGDEITLQQEIVEKVTLHNHGDDKVAIIPLDYWAETGSYPIGIYVNTQLIYEDTLIVEDRSFKVQHLIIDETIAANTRNEEASAEYAKYFTPSRYNSHPTQLWEGSFILPVEGRLTTEYGMKRTVNDELTSYRHSGLDIAAPTGTPIMASNTGKVVLSKNLIMTGETVVIDHGLGFFTVYFHLDRKDVMEGDMVNKGDIIGTVGSTGFSTGPHLHWTTSYYSSNIDPDILLEWKGLD</sequence>
<evidence type="ECO:0000313" key="2">
    <source>
        <dbReference type="EMBL" id="KAB3531536.1"/>
    </source>
</evidence>
<evidence type="ECO:0000313" key="3">
    <source>
        <dbReference type="Proteomes" id="UP000465601"/>
    </source>
</evidence>
<dbReference type="RefSeq" id="WP_151865264.1">
    <property type="nucleotide sequence ID" value="NZ_WBZB01000013.1"/>
</dbReference>
<reference evidence="2 3" key="1">
    <citation type="submission" date="2019-10" db="EMBL/GenBank/DDBJ databases">
        <title>Alkaliphilus serpentinus sp. nov. and Alkaliphilus pronyensis sp. nov., two novel anaerobic alkaliphilic species isolated from the serpentinized-hosted hydrothermal field of the Prony Bay (New Caledonia).</title>
        <authorList>
            <person name="Postec A."/>
        </authorList>
    </citation>
    <scope>NUCLEOTIDE SEQUENCE [LARGE SCALE GENOMIC DNA]</scope>
    <source>
        <strain evidence="2 3">LacT</strain>
    </source>
</reference>
<accession>A0A833HR36</accession>
<dbReference type="PANTHER" id="PTHR21666:SF290">
    <property type="entry name" value="PEPTIDASE M23 DOMAIN PROTEIN"/>
    <property type="match status" value="1"/>
</dbReference>
<name>A0A833HR36_9FIRM</name>
<protein>
    <submittedName>
        <fullName evidence="2">M23 family metallopeptidase</fullName>
    </submittedName>
</protein>
<dbReference type="Proteomes" id="UP000465601">
    <property type="component" value="Unassembled WGS sequence"/>
</dbReference>
<dbReference type="EMBL" id="WBZB01000013">
    <property type="protein sequence ID" value="KAB3531536.1"/>
    <property type="molecule type" value="Genomic_DNA"/>
</dbReference>
<dbReference type="OrthoDB" id="9801106at2"/>
<dbReference type="CDD" id="cd12797">
    <property type="entry name" value="M23_peptidase"/>
    <property type="match status" value="1"/>
</dbReference>
<dbReference type="Gene3D" id="2.70.70.10">
    <property type="entry name" value="Glucose Permease (Domain IIA)"/>
    <property type="match status" value="1"/>
</dbReference>
<organism evidence="2 3">
    <name type="scientific">Alkaliphilus serpentinus</name>
    <dbReference type="NCBI Taxonomy" id="1482731"/>
    <lineage>
        <taxon>Bacteria</taxon>
        <taxon>Bacillati</taxon>
        <taxon>Bacillota</taxon>
        <taxon>Clostridia</taxon>
        <taxon>Peptostreptococcales</taxon>
        <taxon>Natronincolaceae</taxon>
        <taxon>Alkaliphilus</taxon>
    </lineage>
</organism>
<dbReference type="GO" id="GO:0004222">
    <property type="term" value="F:metalloendopeptidase activity"/>
    <property type="evidence" value="ECO:0007669"/>
    <property type="project" value="TreeGrafter"/>
</dbReference>
<proteinExistence type="predicted"/>
<evidence type="ECO:0000259" key="1">
    <source>
        <dbReference type="Pfam" id="PF01551"/>
    </source>
</evidence>
<dbReference type="InterPro" id="IPR011055">
    <property type="entry name" value="Dup_hybrid_motif"/>
</dbReference>
<feature type="domain" description="M23ase beta-sheet core" evidence="1">
    <location>
        <begin position="417"/>
        <end position="511"/>
    </location>
</feature>
<dbReference type="AlphaFoldDB" id="A0A833HR36"/>